<dbReference type="RefSeq" id="XP_018813218.1">
    <property type="nucleotide sequence ID" value="XM_018957673.2"/>
</dbReference>
<evidence type="ECO:0000256" key="5">
    <source>
        <dbReference type="ARBA" id="ARBA00023212"/>
    </source>
</evidence>
<feature type="region of interest" description="Disordered" evidence="7">
    <location>
        <begin position="535"/>
        <end position="563"/>
    </location>
</feature>
<evidence type="ECO:0000313" key="10">
    <source>
        <dbReference type="RefSeq" id="XP_018813204.1"/>
    </source>
</evidence>
<evidence type="ECO:0000256" key="4">
    <source>
        <dbReference type="ARBA" id="ARBA00022490"/>
    </source>
</evidence>
<sequence>MSTLEKLFVQIFDRKQRIIDRVKHQTHLFDQHLASKLLIDGIAPPPWLWPHPLHAQPSDLKEFNKEELLSGVLLPQPPPTTTYSSSHCSLYNKPVFASDNAQLPNEPHTQVHDSDEGFDAGDGPSSLQQRPDDDGCASSGVPELDHTAMSPQDPRDMGVPDIYHDQALSLARIHRSKSRQRAIEIRNSAKAACSSDENNVDTFAGGISGSAIASLQNDQDDESVFVNPMDIMTAKFTEKGAKVGDCWSMGNGSYIYSGRMTRSISSSQQLCSLNVNKSYISREDGGILTGSTSNLNEQSSHENELLELIEPANISNKSCGERKAKRGDDLRKDTGSNVYLRRVTRSRNSRETRCSSKSMNLDSSCANNKADDLSDSKEPCIYVNESVELVNPSAITIDSSTFKKIMVDCQRKEEGCNAHFGRDLRSRSSCQSLNNVNGTSEAQSVRKSSKLPQSLSWIGDAALKNGQAPQMYDARSSLSQQDQDLCGENAREHSSKGDSEVKCVARNTESQATSNIKIIPKAVYSNAYNQRVTRSRVAASSKSNEIQGAQMSAGRSLPSQKDRDPCTINATCYPDKENVADAFAATDIKGETTSTSEGISKPLNSSHALGFKVTHSRSNSSNKPPIAQSIDISEGIDLNKGPGTQIKVLPCIGNSDTVGLERCAVNMMDSEIDSDEFIDAGLGCPGSNMDIACLRVGSDVLVLRPPSDSNMLMKPKQLNFVDVDESGLNGISCPASEKEVQGRSSEAFANPAELMEKVAFVSHQARCSISPGKHLPEEQEDLSNENEPQESSSKVPVEETYEASGFSDGNAVSLLKKPSEIPKDAAIYTFPESGGIYQDKYSLLDHSSISRVACEDSIRSLPKLMNSNLSSVSVDTRMDLSYEKVVVEHDDGQSTKLVSEDDRLDGSLCGDPKKSTDANFAIVSGSSLFNDLDVSLTDSTVDIPCPLLVDETEDDLKQQIIHSGNSQNGNADSLGRCISEEKLVVGLKSTEDEIAKIAMPRGSFSLGSEDLGPQHKRRKIEGQLTSVLSTSSGLREEGVELISRYSISENLNDAEDNPKAVLDSQYFSSSLEEGVAQLDISKSLVEEMRENEEGHMVEGPESSPRLQVEEAQLSLEAIGGSANMPFTFVEDGLRMSLISSLIDQAAGDSQCCLTEEMEEANSNGKIFDSRLQCIVDQIPLEDKLGLGSTEHFTCSERTLPENISKFKGPDKFSSCSVVSPCSHSLDMTGADEAVPVFEGFILQTDDKQPCIAGEGFNFKNFDLPNTDIERASILEQLCRSACTNTPLSCSSAAYKLHTIPSLYSSVPNGLLEGMNLRSNLSTDDTGKHPHGSCVNEEFGRAFHGRSYSHCPPNSSCQSDWNIGNPYTSPVGKLWDRIKSNSGSSEKRTSLNPELPCINEENENADEVAETIPEGIRSEVTTSSVKREPLLDITENPNPPASVSEVEMYADRCSLDSVNMEFSFTGTHTRVKQKLRNQHSRKKRYVNKAKENQSVSIGVSSVTRATESVRDRFIKPKLSGKTSTRKGSPTFLGRESKPNNIVSNITSFIPLVQQKQAATAITGKRDIKVKALEAAEAAKRLAEKKENERKMKKEALKLERARLEQENLRQLVLQKKRKEEEKKKKEADMAAKKRQREEEERKEKERKRKRVEVSRRRQQDHEKLCGEKDEKELKYRATDTRKDEREENKDETDKHKKMESIREADNPGKVSETEHRTTRFPSSDTRKESNLKDSEGLSNRGNNSKVTSSLNKAIESDKLFTNTKPEQSYDISPYKVSDDEDEDDDDDAPNSKFIPSWASKHRVALVVSSQQRVDPEAIFPPESFSNIDEVLLPRKLQLK</sequence>
<feature type="compositionally biased region" description="Basic and acidic residues" evidence="7">
    <location>
        <begin position="1616"/>
        <end position="1642"/>
    </location>
</feature>
<feature type="domain" description="Inner centromere protein ARK-binding" evidence="8">
    <location>
        <begin position="1776"/>
        <end position="1829"/>
    </location>
</feature>
<feature type="region of interest" description="Disordered" evidence="7">
    <location>
        <begin position="98"/>
        <end position="160"/>
    </location>
</feature>
<feature type="compositionally biased region" description="Polar residues" evidence="7">
    <location>
        <begin position="535"/>
        <end position="550"/>
    </location>
</feature>
<feature type="compositionally biased region" description="Basic and acidic residues" evidence="7">
    <location>
        <begin position="489"/>
        <end position="502"/>
    </location>
</feature>
<organism evidence="9 10">
    <name type="scientific">Juglans regia</name>
    <name type="common">English walnut</name>
    <dbReference type="NCBI Taxonomy" id="51240"/>
    <lineage>
        <taxon>Eukaryota</taxon>
        <taxon>Viridiplantae</taxon>
        <taxon>Streptophyta</taxon>
        <taxon>Embryophyta</taxon>
        <taxon>Tracheophyta</taxon>
        <taxon>Spermatophyta</taxon>
        <taxon>Magnoliopsida</taxon>
        <taxon>eudicotyledons</taxon>
        <taxon>Gunneridae</taxon>
        <taxon>Pentapetalae</taxon>
        <taxon>rosids</taxon>
        <taxon>fabids</taxon>
        <taxon>Fagales</taxon>
        <taxon>Juglandaceae</taxon>
        <taxon>Juglans</taxon>
    </lineage>
</organism>
<dbReference type="GO" id="GO:0005819">
    <property type="term" value="C:spindle"/>
    <property type="evidence" value="ECO:0007669"/>
    <property type="project" value="UniProtKB-SubCell"/>
</dbReference>
<proteinExistence type="inferred from homology"/>
<dbReference type="OrthoDB" id="681218at2759"/>
<evidence type="ECO:0000256" key="6">
    <source>
        <dbReference type="ARBA" id="ARBA00023242"/>
    </source>
</evidence>
<feature type="region of interest" description="Disordered" evidence="7">
    <location>
        <begin position="1377"/>
        <end position="1402"/>
    </location>
</feature>
<feature type="region of interest" description="Disordered" evidence="7">
    <location>
        <begin position="469"/>
        <end position="502"/>
    </location>
</feature>
<dbReference type="PANTHER" id="PTHR13738:SF1">
    <property type="entry name" value="TROPONIN I"/>
    <property type="match status" value="1"/>
</dbReference>
<feature type="compositionally biased region" description="Acidic residues" evidence="7">
    <location>
        <begin position="1777"/>
        <end position="1787"/>
    </location>
</feature>
<feature type="region of interest" description="Disordered" evidence="7">
    <location>
        <begin position="1616"/>
        <end position="1794"/>
    </location>
</feature>
<protein>
    <submittedName>
        <fullName evidence="10 11">Uncharacterized protein LOC108985376</fullName>
    </submittedName>
</protein>
<evidence type="ECO:0000259" key="8">
    <source>
        <dbReference type="Pfam" id="PF03941"/>
    </source>
</evidence>
<dbReference type="Gramene" id="Jr02_26000_p1">
    <property type="protein sequence ID" value="cds.Jr02_26000_p1"/>
    <property type="gene ID" value="Jr02_26000"/>
</dbReference>
<comment type="similarity">
    <text evidence="3">Belongs to the INCENP family.</text>
</comment>
<dbReference type="STRING" id="51240.A0A2I4E1E0"/>
<gene>
    <name evidence="10 11" type="primary">LOC108985376</name>
</gene>
<feature type="compositionally biased region" description="Polar residues" evidence="7">
    <location>
        <begin position="1758"/>
        <end position="1769"/>
    </location>
</feature>
<keyword evidence="4" id="KW-0963">Cytoplasm</keyword>
<evidence type="ECO:0000256" key="2">
    <source>
        <dbReference type="ARBA" id="ARBA00004186"/>
    </source>
</evidence>
<keyword evidence="6" id="KW-0539">Nucleus</keyword>
<dbReference type="Pfam" id="PF03941">
    <property type="entry name" value="INCENP_ARK-bind"/>
    <property type="match status" value="1"/>
</dbReference>
<dbReference type="GeneID" id="108985376"/>
<feature type="compositionally biased region" description="Basic and acidic residues" evidence="7">
    <location>
        <begin position="1650"/>
        <end position="1716"/>
    </location>
</feature>
<dbReference type="InterPro" id="IPR005635">
    <property type="entry name" value="Inner_centromere_prot_ARK-bd"/>
</dbReference>
<dbReference type="PANTHER" id="PTHR13738">
    <property type="entry name" value="TROPONIN I"/>
    <property type="match status" value="1"/>
</dbReference>
<feature type="region of interest" description="Disordered" evidence="7">
    <location>
        <begin position="770"/>
        <end position="804"/>
    </location>
</feature>
<feature type="compositionally biased region" description="Basic and acidic residues" evidence="7">
    <location>
        <begin position="1723"/>
        <end position="1734"/>
    </location>
</feature>
<evidence type="ECO:0000313" key="9">
    <source>
        <dbReference type="Proteomes" id="UP000235220"/>
    </source>
</evidence>
<dbReference type="GO" id="GO:0005634">
    <property type="term" value="C:nucleus"/>
    <property type="evidence" value="ECO:0007669"/>
    <property type="project" value="UniProtKB-SubCell"/>
</dbReference>
<dbReference type="KEGG" id="jre:108985376"/>
<evidence type="ECO:0000313" key="11">
    <source>
        <dbReference type="RefSeq" id="XP_018813218.1"/>
    </source>
</evidence>
<reference evidence="10 11" key="1">
    <citation type="submission" date="2025-04" db="UniProtKB">
        <authorList>
            <consortium name="RefSeq"/>
        </authorList>
    </citation>
    <scope>IDENTIFICATION</scope>
    <source>
        <tissue evidence="10 11">Leaves</tissue>
    </source>
</reference>
<comment type="subcellular location">
    <subcellularLocation>
        <location evidence="2">Cytoplasm</location>
        <location evidence="2">Cytoskeleton</location>
        <location evidence="2">Spindle</location>
    </subcellularLocation>
    <subcellularLocation>
        <location evidence="1">Nucleus</location>
    </subcellularLocation>
</comment>
<keyword evidence="9" id="KW-1185">Reference proteome</keyword>
<keyword evidence="5" id="KW-0206">Cytoskeleton</keyword>
<evidence type="ECO:0000256" key="3">
    <source>
        <dbReference type="ARBA" id="ARBA00010042"/>
    </source>
</evidence>
<name>A0A2I4E1E0_JUGRE</name>
<accession>A0A2I4E1E0</accession>
<dbReference type="Proteomes" id="UP000235220">
    <property type="component" value="Chromosome 2"/>
</dbReference>
<dbReference type="InterPro" id="IPR050875">
    <property type="entry name" value="Troponin_I"/>
</dbReference>
<feature type="compositionally biased region" description="Polar residues" evidence="7">
    <location>
        <begin position="1735"/>
        <end position="1750"/>
    </location>
</feature>
<feature type="compositionally biased region" description="Acidic residues" evidence="7">
    <location>
        <begin position="778"/>
        <end position="788"/>
    </location>
</feature>
<feature type="compositionally biased region" description="Basic and acidic residues" evidence="7">
    <location>
        <begin position="1377"/>
        <end position="1388"/>
    </location>
</feature>
<evidence type="ECO:0000256" key="1">
    <source>
        <dbReference type="ARBA" id="ARBA00004123"/>
    </source>
</evidence>
<dbReference type="RefSeq" id="XP_018813204.1">
    <property type="nucleotide sequence ID" value="XM_018957659.2"/>
</dbReference>
<evidence type="ECO:0000256" key="7">
    <source>
        <dbReference type="SAM" id="MobiDB-lite"/>
    </source>
</evidence>